<dbReference type="OrthoDB" id="419058at2"/>
<feature type="transmembrane region" description="Helical" evidence="2">
    <location>
        <begin position="628"/>
        <end position="656"/>
    </location>
</feature>
<feature type="domain" description="HTH cro/C1-type" evidence="3">
    <location>
        <begin position="9"/>
        <end position="41"/>
    </location>
</feature>
<keyword evidence="2" id="KW-0812">Transmembrane</keyword>
<feature type="compositionally biased region" description="Basic and acidic residues" evidence="1">
    <location>
        <begin position="122"/>
        <end position="133"/>
    </location>
</feature>
<reference evidence="4 5" key="1">
    <citation type="submission" date="2018-05" db="EMBL/GenBank/DDBJ databases">
        <title>Streptomyces venezuelae.</title>
        <authorList>
            <person name="Kim W."/>
            <person name="Lee N."/>
            <person name="Cho B.-K."/>
        </authorList>
    </citation>
    <scope>NUCLEOTIDE SEQUENCE [LARGE SCALE GENOMIC DNA]</scope>
    <source>
        <strain evidence="4 5">ATCC 21018</strain>
    </source>
</reference>
<keyword evidence="2" id="KW-1133">Transmembrane helix</keyword>
<dbReference type="RefSeq" id="WP_150259556.1">
    <property type="nucleotide sequence ID" value="NZ_CP029189.1"/>
</dbReference>
<feature type="compositionally biased region" description="Polar residues" evidence="1">
    <location>
        <begin position="848"/>
        <end position="858"/>
    </location>
</feature>
<dbReference type="GO" id="GO:0003677">
    <property type="term" value="F:DNA binding"/>
    <property type="evidence" value="ECO:0007669"/>
    <property type="project" value="InterPro"/>
</dbReference>
<organism evidence="4 5">
    <name type="scientific">Streptomyces venezuelae</name>
    <dbReference type="NCBI Taxonomy" id="54571"/>
    <lineage>
        <taxon>Bacteria</taxon>
        <taxon>Bacillati</taxon>
        <taxon>Actinomycetota</taxon>
        <taxon>Actinomycetes</taxon>
        <taxon>Kitasatosporales</taxon>
        <taxon>Streptomycetaceae</taxon>
        <taxon>Streptomyces</taxon>
    </lineage>
</organism>
<dbReference type="PROSITE" id="PS50943">
    <property type="entry name" value="HTH_CROC1"/>
    <property type="match status" value="1"/>
</dbReference>
<dbReference type="Pfam" id="PF13560">
    <property type="entry name" value="HTH_31"/>
    <property type="match status" value="1"/>
</dbReference>
<proteinExistence type="predicted"/>
<dbReference type="InterPro" id="IPR027417">
    <property type="entry name" value="P-loop_NTPase"/>
</dbReference>
<evidence type="ECO:0000256" key="1">
    <source>
        <dbReference type="SAM" id="MobiDB-lite"/>
    </source>
</evidence>
<dbReference type="Gene3D" id="1.10.260.40">
    <property type="entry name" value="lambda repressor-like DNA-binding domains"/>
    <property type="match status" value="1"/>
</dbReference>
<dbReference type="Gene3D" id="3.40.50.300">
    <property type="entry name" value="P-loop containing nucleotide triphosphate hydrolases"/>
    <property type="match status" value="1"/>
</dbReference>
<dbReference type="InterPro" id="IPR001387">
    <property type="entry name" value="Cro/C1-type_HTH"/>
</dbReference>
<evidence type="ECO:0000313" key="4">
    <source>
        <dbReference type="EMBL" id="QES56789.1"/>
    </source>
</evidence>
<evidence type="ECO:0000256" key="2">
    <source>
        <dbReference type="SAM" id="Phobius"/>
    </source>
</evidence>
<name>A0A5P2DVU3_STRVZ</name>
<sequence>MGSRFGALLRGLRHEAGMTQEQLAERSRLGVRTIHRLETGKPTDARMGTVRQVAHALADELKRDRDALWTDLLAAHRGNGAAAGQDPRAAAPAPAPAPQQKETAEEEAAELAAAEGAAALERAPEPDRPDRPVPHRTLPTSRGTLAEAAGSLAHDVYGRCIREEEQRRVHDPFPLPVRWRSAPADLMDHWDNIRGTPPGAALGPLSLDGGLTDIADVYRRVRSGRLVVLGRAGSGKTVLVLRFVLDHLAARSDAEPVPVVFSMGSWDPTGTALRDWLIARLLRDHPNLGALAPGGSTLAAALVDAGWILPVLDGFDEMATGLLGVALRELNASSLPLLLTSRTEQFTEAVGVEVLRRTAGIELLDLDADDLVHYLPRTARPGAPAGGAGPERRDGPGGRAATGWDPVLERLRTGPGDGPGTRLRAVLSTPLMVLLARTAYSDTPAQDPAELLDEARFPTPEAIEEHLLAGFVPSVYRSLPVAVPGARRGRGPRTWDPYRARRYLGHLADHLDRPGRRAGQDLAWWQLRDSLPPSSRILAVVLACSLVTAVADWLVFPAKNLAAGRGAAFALGTGLLDALLFGPAVGLAFGLVHGLMAVLGIRAFEPSRVRMRLPGRRGRGAGPTSRRFATLVPAGLLGGLVMGLGCGIAFTVGARLTYGGVLLNAAVIEATAVNCLMYGLTFALAGGLVLGLVAALETPIDLGRAATPTDLLAVNRSIVVRQALFLAPMLTLVIAFGGRLMTELLQGVVGPLTWPMADGLALGAVGGVAGALSYALAFTAWGQWVLLARIWLPLTGRLPWATVAFLEDAYRRGVLRQVGAVYQFRHARLQRHLRGGRTGGRVTRPVHPTSSRDGGSRP</sequence>
<feature type="compositionally biased region" description="Low complexity" evidence="1">
    <location>
        <begin position="110"/>
        <end position="121"/>
    </location>
</feature>
<dbReference type="InterPro" id="IPR010982">
    <property type="entry name" value="Lambda_DNA-bd_dom_sf"/>
</dbReference>
<feature type="region of interest" description="Disordered" evidence="1">
    <location>
        <begin position="79"/>
        <end position="143"/>
    </location>
</feature>
<dbReference type="CDD" id="cd00093">
    <property type="entry name" value="HTH_XRE"/>
    <property type="match status" value="1"/>
</dbReference>
<protein>
    <submittedName>
        <fullName evidence="4">XRE family transcriptional regulator</fullName>
    </submittedName>
</protein>
<feature type="region of interest" description="Disordered" evidence="1">
    <location>
        <begin position="836"/>
        <end position="858"/>
    </location>
</feature>
<dbReference type="InterPro" id="IPR007111">
    <property type="entry name" value="NACHT_NTPase"/>
</dbReference>
<dbReference type="Proteomes" id="UP000324101">
    <property type="component" value="Chromosome"/>
</dbReference>
<evidence type="ECO:0000313" key="5">
    <source>
        <dbReference type="Proteomes" id="UP000324101"/>
    </source>
</evidence>
<dbReference type="Pfam" id="PF05729">
    <property type="entry name" value="NACHT"/>
    <property type="match status" value="1"/>
</dbReference>
<dbReference type="SMART" id="SM00530">
    <property type="entry name" value="HTH_XRE"/>
    <property type="match status" value="1"/>
</dbReference>
<feature type="transmembrane region" description="Helical" evidence="2">
    <location>
        <begin position="718"/>
        <end position="740"/>
    </location>
</feature>
<dbReference type="AlphaFoldDB" id="A0A5P2DVU3"/>
<feature type="transmembrane region" description="Helical" evidence="2">
    <location>
        <begin position="587"/>
        <end position="607"/>
    </location>
</feature>
<keyword evidence="2" id="KW-0472">Membrane</keyword>
<dbReference type="EMBL" id="CP029189">
    <property type="protein sequence ID" value="QES56789.1"/>
    <property type="molecule type" value="Genomic_DNA"/>
</dbReference>
<evidence type="ECO:0000259" key="3">
    <source>
        <dbReference type="PROSITE" id="PS50943"/>
    </source>
</evidence>
<dbReference type="SUPFAM" id="SSF52540">
    <property type="entry name" value="P-loop containing nucleoside triphosphate hydrolases"/>
    <property type="match status" value="1"/>
</dbReference>
<feature type="transmembrane region" description="Helical" evidence="2">
    <location>
        <begin position="760"/>
        <end position="787"/>
    </location>
</feature>
<gene>
    <name evidence="4" type="ORF">DEJ51_23550</name>
</gene>
<feature type="compositionally biased region" description="Low complexity" evidence="1">
    <location>
        <begin position="82"/>
        <end position="92"/>
    </location>
</feature>
<dbReference type="SUPFAM" id="SSF47413">
    <property type="entry name" value="lambda repressor-like DNA-binding domains"/>
    <property type="match status" value="1"/>
</dbReference>
<feature type="transmembrane region" description="Helical" evidence="2">
    <location>
        <begin position="676"/>
        <end position="697"/>
    </location>
</feature>
<accession>A0A5P2DVU3</accession>
<feature type="region of interest" description="Disordered" evidence="1">
    <location>
        <begin position="377"/>
        <end position="403"/>
    </location>
</feature>